<dbReference type="InterPro" id="IPR003428">
    <property type="entry name" value="MAM33"/>
</dbReference>
<dbReference type="PhylomeDB" id="A0A022PWP1"/>
<dbReference type="Pfam" id="PF02330">
    <property type="entry name" value="MAM33"/>
    <property type="match status" value="1"/>
</dbReference>
<dbReference type="KEGG" id="egt:105977064"/>
<proteinExistence type="predicted"/>
<accession>A0A022PWP1</accession>
<dbReference type="PANTHER" id="PTHR10826:SF14">
    <property type="entry name" value="MITOCHONDRIAL GLYCOPROTEIN FAMILY PROTEIN"/>
    <property type="match status" value="1"/>
</dbReference>
<evidence type="ECO:0000313" key="1">
    <source>
        <dbReference type="EMBL" id="EYU20221.1"/>
    </source>
</evidence>
<dbReference type="InterPro" id="IPR036561">
    <property type="entry name" value="MAM33_sf"/>
</dbReference>
<dbReference type="PANTHER" id="PTHR10826">
    <property type="entry name" value="COMPLEMENT COMPONENT 1"/>
    <property type="match status" value="1"/>
</dbReference>
<reference evidence="1 2" key="1">
    <citation type="journal article" date="2013" name="Proc. Natl. Acad. Sci. U.S.A.">
        <title>Fine-scale variation in meiotic recombination in Mimulus inferred from population shotgun sequencing.</title>
        <authorList>
            <person name="Hellsten U."/>
            <person name="Wright K.M."/>
            <person name="Jenkins J."/>
            <person name="Shu S."/>
            <person name="Yuan Y."/>
            <person name="Wessler S.R."/>
            <person name="Schmutz J."/>
            <person name="Willis J.H."/>
            <person name="Rokhsar D.S."/>
        </authorList>
    </citation>
    <scope>NUCLEOTIDE SEQUENCE [LARGE SCALE GENOMIC DNA]</scope>
    <source>
        <strain evidence="2">cv. DUN x IM62</strain>
    </source>
</reference>
<dbReference type="OMA" id="VTMFDGC"/>
<evidence type="ECO:0000313" key="2">
    <source>
        <dbReference type="Proteomes" id="UP000030748"/>
    </source>
</evidence>
<dbReference type="EMBL" id="KI632284">
    <property type="protein sequence ID" value="EYU20221.1"/>
    <property type="molecule type" value="Genomic_DNA"/>
</dbReference>
<dbReference type="Proteomes" id="UP000030748">
    <property type="component" value="Unassembled WGS sequence"/>
</dbReference>
<dbReference type="eggNOG" id="KOG2536">
    <property type="taxonomic scope" value="Eukaryota"/>
</dbReference>
<dbReference type="OrthoDB" id="278212at2759"/>
<organism evidence="1 2">
    <name type="scientific">Erythranthe guttata</name>
    <name type="common">Yellow monkey flower</name>
    <name type="synonym">Mimulus guttatus</name>
    <dbReference type="NCBI Taxonomy" id="4155"/>
    <lineage>
        <taxon>Eukaryota</taxon>
        <taxon>Viridiplantae</taxon>
        <taxon>Streptophyta</taxon>
        <taxon>Embryophyta</taxon>
        <taxon>Tracheophyta</taxon>
        <taxon>Spermatophyta</taxon>
        <taxon>Magnoliopsida</taxon>
        <taxon>eudicotyledons</taxon>
        <taxon>Gunneridae</taxon>
        <taxon>Pentapetalae</taxon>
        <taxon>asterids</taxon>
        <taxon>lamiids</taxon>
        <taxon>Lamiales</taxon>
        <taxon>Phrymaceae</taxon>
        <taxon>Erythranthe</taxon>
    </lineage>
</organism>
<gene>
    <name evidence="1" type="ORF">MIMGU_mgv1a012963mg</name>
</gene>
<keyword evidence="2" id="KW-1185">Reference proteome</keyword>
<dbReference type="SUPFAM" id="SSF54529">
    <property type="entry name" value="Mitochondrial glycoprotein MAM33-like"/>
    <property type="match status" value="1"/>
</dbReference>
<dbReference type="STRING" id="4155.A0A022PWP1"/>
<name>A0A022PWP1_ERYGU</name>
<evidence type="ECO:0008006" key="3">
    <source>
        <dbReference type="Google" id="ProtNLM"/>
    </source>
</evidence>
<protein>
    <recommendedName>
        <fullName evidence="3">Mitochondrial glycoprotein family protein</fullName>
    </recommendedName>
</protein>
<dbReference type="AlphaFoldDB" id="A0A022PWP1"/>
<dbReference type="Gene3D" id="3.10.280.10">
    <property type="entry name" value="Mitochondrial glycoprotein"/>
    <property type="match status" value="1"/>
</dbReference>
<sequence length="234" mass="27055">MGGALVNGLRRRSSLLNPSIINWISPSTKSVCRRGAHNTSLQTHPSPSSKIRRILRNEIQYHYDYAPPHQPVAQFDRFIVEDRPGEQWITLRGKSADDENIKIEATMFDGSILVPKSEDAEDVRLHISMVVDIWKGETSDHFMEFVCSAWPDSLEIQRLVIFKPPPHQQHSPSQPCMGPDIRNLNTQLRNEFYKFLDTRGVNDGLAKFLHKYMINKDRIELIQWLGKLQSYFEN</sequence>
<dbReference type="GO" id="GO:0005759">
    <property type="term" value="C:mitochondrial matrix"/>
    <property type="evidence" value="ECO:0007669"/>
    <property type="project" value="InterPro"/>
</dbReference>